<dbReference type="NCBIfam" id="TIGR00208">
    <property type="entry name" value="fliS"/>
    <property type="match status" value="1"/>
</dbReference>
<proteinExistence type="inferred from homology"/>
<comment type="similarity">
    <text evidence="2 6">Belongs to the FliS family.</text>
</comment>
<dbReference type="CDD" id="cd16098">
    <property type="entry name" value="FliS"/>
    <property type="match status" value="1"/>
</dbReference>
<keyword evidence="8" id="KW-1185">Reference proteome</keyword>
<evidence type="ECO:0000313" key="8">
    <source>
        <dbReference type="Proteomes" id="UP000033651"/>
    </source>
</evidence>
<keyword evidence="7" id="KW-0969">Cilium</keyword>
<dbReference type="EMBL" id="JZRB01000010">
    <property type="protein sequence ID" value="KJV36336.1"/>
    <property type="molecule type" value="Genomic_DNA"/>
</dbReference>
<keyword evidence="7" id="KW-0282">Flagellum</keyword>
<evidence type="ECO:0000313" key="7">
    <source>
        <dbReference type="EMBL" id="KJV36336.1"/>
    </source>
</evidence>
<dbReference type="InterPro" id="IPR036584">
    <property type="entry name" value="FliS_sf"/>
</dbReference>
<evidence type="ECO:0000256" key="4">
    <source>
        <dbReference type="ARBA" id="ARBA00022795"/>
    </source>
</evidence>
<protein>
    <recommendedName>
        <fullName evidence="6">Flagellar secretion chaperone FliS</fullName>
    </recommendedName>
</protein>
<dbReference type="InterPro" id="IPR003713">
    <property type="entry name" value="FliS"/>
</dbReference>
<dbReference type="GO" id="GO:0005829">
    <property type="term" value="C:cytosol"/>
    <property type="evidence" value="ECO:0007669"/>
    <property type="project" value="UniProtKB-SubCell"/>
</dbReference>
<dbReference type="Proteomes" id="UP000033651">
    <property type="component" value="Unassembled WGS sequence"/>
</dbReference>
<evidence type="ECO:0000256" key="5">
    <source>
        <dbReference type="ARBA" id="ARBA00023186"/>
    </source>
</evidence>
<organism evidence="7 8">
    <name type="scientific">Luteibacter yeojuensis</name>
    <dbReference type="NCBI Taxonomy" id="345309"/>
    <lineage>
        <taxon>Bacteria</taxon>
        <taxon>Pseudomonadati</taxon>
        <taxon>Pseudomonadota</taxon>
        <taxon>Gammaproteobacteria</taxon>
        <taxon>Lysobacterales</taxon>
        <taxon>Rhodanobacteraceae</taxon>
        <taxon>Luteibacter</taxon>
    </lineage>
</organism>
<comment type="subcellular location">
    <subcellularLocation>
        <location evidence="1 6">Cytoplasm</location>
        <location evidence="1 6">Cytosol</location>
    </subcellularLocation>
</comment>
<evidence type="ECO:0000256" key="3">
    <source>
        <dbReference type="ARBA" id="ARBA00022490"/>
    </source>
</evidence>
<sequence>MGYSRGAGAYQQVRTGGGIEAADAHGLITLLMDGALERIRLAVACIATGNIAARGEAISKAIEIIGGLQGGLNHDVDPSLTERLDALYDYMARRLLQANLHADAAALDEVAGLLGQIRDSWVAIPAEARQVPAAGVGA</sequence>
<reference evidence="7 8" key="1">
    <citation type="submission" date="2015-03" db="EMBL/GenBank/DDBJ databases">
        <title>Draft genome sequence of Luteibacter yeojuensis strain SU11.</title>
        <authorList>
            <person name="Sulaiman J."/>
            <person name="Priya K."/>
            <person name="Chan K.-G."/>
        </authorList>
    </citation>
    <scope>NUCLEOTIDE SEQUENCE [LARGE SCALE GENOMIC DNA]</scope>
    <source>
        <strain evidence="7 8">SU11</strain>
    </source>
</reference>
<dbReference type="Pfam" id="PF02561">
    <property type="entry name" value="FliS"/>
    <property type="match status" value="1"/>
</dbReference>
<dbReference type="OrthoDB" id="9792010at2"/>
<comment type="caution">
    <text evidence="7">The sequence shown here is derived from an EMBL/GenBank/DDBJ whole genome shotgun (WGS) entry which is preliminary data.</text>
</comment>
<evidence type="ECO:0000256" key="2">
    <source>
        <dbReference type="ARBA" id="ARBA00008787"/>
    </source>
</evidence>
<dbReference type="GO" id="GO:0044780">
    <property type="term" value="P:bacterial-type flagellum assembly"/>
    <property type="evidence" value="ECO:0007669"/>
    <property type="project" value="InterPro"/>
</dbReference>
<dbReference type="PANTHER" id="PTHR34773:SF1">
    <property type="entry name" value="FLAGELLAR SECRETION CHAPERONE FLIS"/>
    <property type="match status" value="1"/>
</dbReference>
<dbReference type="PATRIC" id="fig|345309.4.peg.222"/>
<keyword evidence="5" id="KW-0143">Chaperone</keyword>
<evidence type="ECO:0000256" key="1">
    <source>
        <dbReference type="ARBA" id="ARBA00004514"/>
    </source>
</evidence>
<dbReference type="GO" id="GO:0071973">
    <property type="term" value="P:bacterial-type flagellum-dependent cell motility"/>
    <property type="evidence" value="ECO:0007669"/>
    <property type="project" value="TreeGrafter"/>
</dbReference>
<dbReference type="Gene3D" id="1.20.120.340">
    <property type="entry name" value="Flagellar protein FliS"/>
    <property type="match status" value="1"/>
</dbReference>
<keyword evidence="3 6" id="KW-0963">Cytoplasm</keyword>
<dbReference type="SUPFAM" id="SSF101116">
    <property type="entry name" value="Flagellar export chaperone FliS"/>
    <property type="match status" value="1"/>
</dbReference>
<evidence type="ECO:0000256" key="6">
    <source>
        <dbReference type="PIRNR" id="PIRNR039090"/>
    </source>
</evidence>
<dbReference type="AlphaFoldDB" id="A0A0F3KYU8"/>
<name>A0A0F3KYU8_9GAMM</name>
<gene>
    <name evidence="7" type="ORF">VI08_05405</name>
</gene>
<keyword evidence="4 6" id="KW-1005">Bacterial flagellum biogenesis</keyword>
<dbReference type="PANTHER" id="PTHR34773">
    <property type="entry name" value="FLAGELLAR SECRETION CHAPERONE FLIS"/>
    <property type="match status" value="1"/>
</dbReference>
<dbReference type="PIRSF" id="PIRSF039090">
    <property type="entry name" value="Flis"/>
    <property type="match status" value="1"/>
</dbReference>
<accession>A0A0F3KYU8</accession>
<keyword evidence="7" id="KW-0966">Cell projection</keyword>